<proteinExistence type="predicted"/>
<reference evidence="2" key="1">
    <citation type="submission" date="2012-11" db="EMBL/GenBank/DDBJ databases">
        <authorList>
            <person name="Lucero-Rivera Y.E."/>
            <person name="Tovar-Ramirez D."/>
        </authorList>
    </citation>
    <scope>NUCLEOTIDE SEQUENCE [LARGE SCALE GENOMIC DNA]</scope>
    <source>
        <strain evidence="2">Araruama</strain>
    </source>
</reference>
<dbReference type="EMBL" id="ATBP01001972">
    <property type="protein sequence ID" value="ETR66456.1"/>
    <property type="molecule type" value="Genomic_DNA"/>
</dbReference>
<organism evidence="1 2">
    <name type="scientific">Candidatus Magnetoglobus multicellularis str. Araruama</name>
    <dbReference type="NCBI Taxonomy" id="890399"/>
    <lineage>
        <taxon>Bacteria</taxon>
        <taxon>Pseudomonadati</taxon>
        <taxon>Thermodesulfobacteriota</taxon>
        <taxon>Desulfobacteria</taxon>
        <taxon>Desulfobacterales</taxon>
        <taxon>Desulfobacteraceae</taxon>
        <taxon>Candidatus Magnetoglobus</taxon>
    </lineage>
</organism>
<protein>
    <submittedName>
        <fullName evidence="1">Uncharacterized protein</fullName>
    </submittedName>
</protein>
<dbReference type="AlphaFoldDB" id="A0A1V1NVE2"/>
<accession>A0A1V1NVE2</accession>
<sequence length="140" mass="16061">MDHIGGIIISTHAPTAIKIITSLISSDETYPFIGLDSFGTKIIIEGLTDVFHQKNIPKALSKRVHFICHYLHGTSSPAFMSSFHEKYHTKPDWISAAYYDAMHMACDAIRRSDYSDTNSIRTNRRNIRQSLMQFYNYRNS</sequence>
<comment type="caution">
    <text evidence="1">The sequence shown here is derived from an EMBL/GenBank/DDBJ whole genome shotgun (WGS) entry which is preliminary data.</text>
</comment>
<dbReference type="InterPro" id="IPR028082">
    <property type="entry name" value="Peripla_BP_I"/>
</dbReference>
<feature type="non-terminal residue" evidence="1">
    <location>
        <position position="140"/>
    </location>
</feature>
<evidence type="ECO:0000313" key="1">
    <source>
        <dbReference type="EMBL" id="ETR66456.1"/>
    </source>
</evidence>
<gene>
    <name evidence="1" type="ORF">OMM_12773</name>
</gene>
<dbReference type="SUPFAM" id="SSF53822">
    <property type="entry name" value="Periplasmic binding protein-like I"/>
    <property type="match status" value="1"/>
</dbReference>
<dbReference type="Gene3D" id="3.40.50.2300">
    <property type="match status" value="2"/>
</dbReference>
<name>A0A1V1NVE2_9BACT</name>
<dbReference type="Proteomes" id="UP000189670">
    <property type="component" value="Unassembled WGS sequence"/>
</dbReference>
<evidence type="ECO:0000313" key="2">
    <source>
        <dbReference type="Proteomes" id="UP000189670"/>
    </source>
</evidence>